<dbReference type="RefSeq" id="WP_046131655.1">
    <property type="nucleotide sequence ID" value="NZ_CP035232.1"/>
</dbReference>
<proteinExistence type="inferred from homology"/>
<dbReference type="InterPro" id="IPR002933">
    <property type="entry name" value="Peptidase_M20"/>
</dbReference>
<comment type="cofactor">
    <cofactor evidence="3">
        <name>Zn(2+)</name>
        <dbReference type="ChEBI" id="CHEBI:29105"/>
    </cofactor>
    <text evidence="3">Binds 2 Zn(2+) ions per subunit.</text>
</comment>
<evidence type="ECO:0000256" key="3">
    <source>
        <dbReference type="PIRSR" id="PIRSR001235-1"/>
    </source>
</evidence>
<feature type="binding site" evidence="3">
    <location>
        <position position="133"/>
    </location>
    <ligand>
        <name>Zn(2+)</name>
        <dbReference type="ChEBI" id="CHEBI:29105"/>
        <label>2</label>
    </ligand>
</feature>
<keyword evidence="2 6" id="KW-0378">Hydrolase</keyword>
<name>A0AAJ3Z162_9BACI</name>
<keyword evidence="3" id="KW-0479">Metal-binding</keyword>
<protein>
    <submittedName>
        <fullName evidence="6">Allantoate amidohydrolase</fullName>
        <ecNumber evidence="6">3.5.3.9</ecNumber>
    </submittedName>
</protein>
<feature type="binding site" evidence="4">
    <location>
        <position position="221"/>
    </location>
    <ligand>
        <name>allantoate</name>
        <dbReference type="ChEBI" id="CHEBI:17536"/>
    </ligand>
</feature>
<dbReference type="SUPFAM" id="SSF53187">
    <property type="entry name" value="Zn-dependent exopeptidases"/>
    <property type="match status" value="1"/>
</dbReference>
<sequence>MTMNARITGSTASEIEEMITWLASFGDSGEGGVTRLLYTRPWLDAQHALKEKMEGWGMDAYFDDSGNLFGRIEGTETQQKAILTGSHIDTVTNGGRLDGAYGILAGLLAAKRLREAYGAPKRPIEVVSLCEEEGSRFPLTFWGSGNLTGLFDCTKAPAVCDRDGISIEQAMKQCGFGEGRYKKPFRNDAACFIELHIEQGGILEASGRQIGIVTDIVGQRRYTVTVKGESNHAGTTPMNTRKDAVAISSLCISYLTKKARAADPLLTATVGRLEAKPNVPNVISGEAVFSLDLRHHSEAVLDRFGEDIFRYFTELSEVSGVQISAVQTTDAKPVKMDRELTRLSKRAAEKTNVSYREMVSGAGHDAQIFGTHCPTTLLFVPSRNGISHSPEEWTNPDDLNSGIRLLANLLYTLAYE</sequence>
<dbReference type="NCBIfam" id="NF006771">
    <property type="entry name" value="PRK09290.1-5"/>
    <property type="match status" value="1"/>
</dbReference>
<dbReference type="GO" id="GO:0047652">
    <property type="term" value="F:allantoate deiminase activity"/>
    <property type="evidence" value="ECO:0007669"/>
    <property type="project" value="UniProtKB-EC"/>
</dbReference>
<feature type="binding site" evidence="4">
    <location>
        <position position="294"/>
    </location>
    <ligand>
        <name>allantoate</name>
        <dbReference type="ChEBI" id="CHEBI:17536"/>
    </ligand>
</feature>
<dbReference type="CDD" id="cd03884">
    <property type="entry name" value="M20_bAS"/>
    <property type="match status" value="1"/>
</dbReference>
<organism evidence="6 7">
    <name type="scientific">Bacillus glycinifermentans</name>
    <dbReference type="NCBI Taxonomy" id="1664069"/>
    <lineage>
        <taxon>Bacteria</taxon>
        <taxon>Bacillati</taxon>
        <taxon>Bacillota</taxon>
        <taxon>Bacilli</taxon>
        <taxon>Bacillales</taxon>
        <taxon>Bacillaceae</taxon>
        <taxon>Bacillus</taxon>
    </lineage>
</organism>
<feature type="binding site" evidence="3">
    <location>
        <position position="98"/>
    </location>
    <ligand>
        <name>Zn(2+)</name>
        <dbReference type="ChEBI" id="CHEBI:29105"/>
        <label>2</label>
    </ligand>
</feature>
<dbReference type="PANTHER" id="PTHR32494">
    <property type="entry name" value="ALLANTOATE DEIMINASE-RELATED"/>
    <property type="match status" value="1"/>
</dbReference>
<dbReference type="Pfam" id="PF07687">
    <property type="entry name" value="M20_dimer"/>
    <property type="match status" value="1"/>
</dbReference>
<comment type="similarity">
    <text evidence="1">Belongs to the peptidase M20 family.</text>
</comment>
<accession>A0AAJ3Z162</accession>
<dbReference type="GeneID" id="82854799"/>
<dbReference type="NCBIfam" id="TIGR01879">
    <property type="entry name" value="hydantase"/>
    <property type="match status" value="1"/>
</dbReference>
<dbReference type="EMBL" id="CP035232">
    <property type="protein sequence ID" value="QAT66783.1"/>
    <property type="molecule type" value="Genomic_DNA"/>
</dbReference>
<gene>
    <name evidence="6" type="primary">allC</name>
    <name evidence="6" type="ORF">EQZ20_19165</name>
</gene>
<feature type="binding site" evidence="4">
    <location>
        <position position="281"/>
    </location>
    <ligand>
        <name>allantoate</name>
        <dbReference type="ChEBI" id="CHEBI:17536"/>
    </ligand>
</feature>
<feature type="binding site" evidence="3">
    <location>
        <position position="196"/>
    </location>
    <ligand>
        <name>Zn(2+)</name>
        <dbReference type="ChEBI" id="CHEBI:29105"/>
        <label>1</label>
    </ligand>
</feature>
<dbReference type="Gene3D" id="3.30.70.360">
    <property type="match status" value="1"/>
</dbReference>
<evidence type="ECO:0000256" key="1">
    <source>
        <dbReference type="ARBA" id="ARBA00006153"/>
    </source>
</evidence>
<dbReference type="InterPro" id="IPR010158">
    <property type="entry name" value="Amidase_Cbmase"/>
</dbReference>
<keyword evidence="3" id="KW-0862">Zinc</keyword>
<dbReference type="PANTHER" id="PTHR32494:SF5">
    <property type="entry name" value="ALLANTOATE AMIDOHYDROLASE"/>
    <property type="match status" value="1"/>
</dbReference>
<dbReference type="InterPro" id="IPR036264">
    <property type="entry name" value="Bact_exopeptidase_dim_dom"/>
</dbReference>
<evidence type="ECO:0000256" key="2">
    <source>
        <dbReference type="ARBA" id="ARBA00022801"/>
    </source>
</evidence>
<dbReference type="Proteomes" id="UP000288675">
    <property type="component" value="Chromosome"/>
</dbReference>
<feature type="binding site" evidence="3">
    <location>
        <position position="98"/>
    </location>
    <ligand>
        <name>Zn(2+)</name>
        <dbReference type="ChEBI" id="CHEBI:29105"/>
        <label>1</label>
    </ligand>
</feature>
<evidence type="ECO:0000259" key="5">
    <source>
        <dbReference type="Pfam" id="PF07687"/>
    </source>
</evidence>
<dbReference type="NCBIfam" id="NF006768">
    <property type="entry name" value="PRK09290.1-1"/>
    <property type="match status" value="1"/>
</dbReference>
<evidence type="ECO:0000256" key="4">
    <source>
        <dbReference type="PIRSR" id="PIRSR001235-2"/>
    </source>
</evidence>
<evidence type="ECO:0000313" key="7">
    <source>
        <dbReference type="Proteomes" id="UP000288675"/>
    </source>
</evidence>
<evidence type="ECO:0000313" key="6">
    <source>
        <dbReference type="EMBL" id="QAT66783.1"/>
    </source>
</evidence>
<feature type="domain" description="Peptidase M20 dimerisation" evidence="5">
    <location>
        <begin position="218"/>
        <end position="313"/>
    </location>
</feature>
<dbReference type="SUPFAM" id="SSF55031">
    <property type="entry name" value="Bacterial exopeptidase dimerisation domain"/>
    <property type="match status" value="1"/>
</dbReference>
<dbReference type="GO" id="GO:0046872">
    <property type="term" value="F:metal ion binding"/>
    <property type="evidence" value="ECO:0007669"/>
    <property type="project" value="UniProtKB-KW"/>
</dbReference>
<feature type="binding site" evidence="3">
    <location>
        <position position="388"/>
    </location>
    <ligand>
        <name>Zn(2+)</name>
        <dbReference type="ChEBI" id="CHEBI:29105"/>
        <label>2</label>
    </ligand>
</feature>
<feature type="binding site" evidence="3">
    <location>
        <position position="87"/>
    </location>
    <ligand>
        <name>Zn(2+)</name>
        <dbReference type="ChEBI" id="CHEBI:29105"/>
        <label>1</label>
    </ligand>
</feature>
<dbReference type="Gene3D" id="3.40.630.10">
    <property type="entry name" value="Zn peptidases"/>
    <property type="match status" value="1"/>
</dbReference>
<dbReference type="PIRSF" id="PIRSF001235">
    <property type="entry name" value="Amidase_carbamoylase"/>
    <property type="match status" value="1"/>
</dbReference>
<dbReference type="EC" id="3.5.3.9" evidence="6"/>
<reference evidence="6 7" key="1">
    <citation type="submission" date="2019-01" db="EMBL/GenBank/DDBJ databases">
        <title>Genome sequence of Bacillus glycinifermentans SRCM103574.</title>
        <authorList>
            <person name="Kong H.-J."/>
            <person name="Jeong S.-Y."/>
            <person name="Jeong D.-Y."/>
        </authorList>
    </citation>
    <scope>NUCLEOTIDE SEQUENCE [LARGE SCALE GENOMIC DNA]</scope>
    <source>
        <strain evidence="6 7">SRCM103574</strain>
    </source>
</reference>
<dbReference type="AlphaFoldDB" id="A0AAJ3Z162"/>
<dbReference type="InterPro" id="IPR011650">
    <property type="entry name" value="Peptidase_M20_dimer"/>
</dbReference>
<dbReference type="Pfam" id="PF01546">
    <property type="entry name" value="Peptidase_M20"/>
    <property type="match status" value="1"/>
</dbReference>